<keyword evidence="3" id="KW-1185">Reference proteome</keyword>
<dbReference type="PANTHER" id="PTHR31273">
    <property type="entry name" value="PHOSPHOKETOLASE-RELATED"/>
    <property type="match status" value="1"/>
</dbReference>
<dbReference type="InterPro" id="IPR005593">
    <property type="entry name" value="Xul5P/Fru6P_PKetolase"/>
</dbReference>
<dbReference type="InterPro" id="IPR019790">
    <property type="entry name" value="Xul5P/Fru6P_PKetolase_CS"/>
</dbReference>
<dbReference type="InterPro" id="IPR018970">
    <property type="entry name" value="Xul5P/Fru6P_PKetolase_N"/>
</dbReference>
<dbReference type="Proteomes" id="UP000199028">
    <property type="component" value="Unassembled WGS sequence"/>
</dbReference>
<dbReference type="InterPro" id="IPR019789">
    <property type="entry name" value="Xul5P/Fru6P_PKetolase_ThDP_BS"/>
</dbReference>
<dbReference type="PANTHER" id="PTHR31273:SF1">
    <property type="entry name" value="PHOSPHOKETOLASE-RELATED"/>
    <property type="match status" value="1"/>
</dbReference>
<dbReference type="GO" id="GO:0016832">
    <property type="term" value="F:aldehyde-lyase activity"/>
    <property type="evidence" value="ECO:0007669"/>
    <property type="project" value="InterPro"/>
</dbReference>
<name>A0A1H9BR11_9PSEU</name>
<dbReference type="EMBL" id="FOFT01000001">
    <property type="protein sequence ID" value="SEP91131.1"/>
    <property type="molecule type" value="Genomic_DNA"/>
</dbReference>
<dbReference type="SUPFAM" id="SSF52518">
    <property type="entry name" value="Thiamin diphosphate-binding fold (THDP-binding)"/>
    <property type="match status" value="1"/>
</dbReference>
<dbReference type="GO" id="GO:0000287">
    <property type="term" value="F:magnesium ion binding"/>
    <property type="evidence" value="ECO:0007669"/>
    <property type="project" value="UniProtKB-ARBA"/>
</dbReference>
<accession>A0A1H9BR11</accession>
<protein>
    <submittedName>
        <fullName evidence="2">Xylulose-5-phosphate/fructose-6-phosphate phosphoketolase</fullName>
    </submittedName>
</protein>
<dbReference type="PROSITE" id="PS60002">
    <property type="entry name" value="PHOSPHOKETOLASE_1"/>
    <property type="match status" value="1"/>
</dbReference>
<dbReference type="Gene3D" id="3.40.50.970">
    <property type="match status" value="1"/>
</dbReference>
<feature type="domain" description="Xylulose 5-phosphate/Fructose 6-phosphate phosphoketolase N-terminal" evidence="1">
    <location>
        <begin position="2"/>
        <end position="156"/>
    </location>
</feature>
<evidence type="ECO:0000259" key="1">
    <source>
        <dbReference type="Pfam" id="PF09364"/>
    </source>
</evidence>
<dbReference type="Pfam" id="PF09364">
    <property type="entry name" value="XFP_N"/>
    <property type="match status" value="1"/>
</dbReference>
<evidence type="ECO:0000313" key="2">
    <source>
        <dbReference type="EMBL" id="SEP91131.1"/>
    </source>
</evidence>
<dbReference type="AlphaFoldDB" id="A0A1H9BR11"/>
<reference evidence="3" key="1">
    <citation type="submission" date="2016-10" db="EMBL/GenBank/DDBJ databases">
        <authorList>
            <person name="Varghese N."/>
            <person name="Submissions S."/>
        </authorList>
    </citation>
    <scope>NUCLEOTIDE SEQUENCE [LARGE SCALE GENOMIC DNA]</scope>
    <source>
        <strain evidence="3">CGMCC 4.578</strain>
    </source>
</reference>
<dbReference type="InterPro" id="IPR029061">
    <property type="entry name" value="THDP-binding"/>
</dbReference>
<proteinExistence type="predicted"/>
<dbReference type="GO" id="GO:0005975">
    <property type="term" value="P:carbohydrate metabolic process"/>
    <property type="evidence" value="ECO:0007669"/>
    <property type="project" value="InterPro"/>
</dbReference>
<sequence>MLVTGPVHGAPAVYANLWLEGTHAELDPALGLDEAGLVELVRRFSWPGGFPSHLSPEVPGVIHEGGELGYALATAFGAALDKPDLLVACLVGDGEAGTGPTAGSWHANKYLDPRGRRCAAGAAPNGYKISSPTICGCMSDEKLTAYFSGAGWSQDRLGGVTCMDVILGTHRVGLAFATSSLSTSARKSTSDPS</sequence>
<dbReference type="PROSITE" id="PS60003">
    <property type="entry name" value="PHOSPHOKETOLASE_2"/>
    <property type="match status" value="1"/>
</dbReference>
<organism evidence="2 3">
    <name type="scientific">Lentzea flaviverrucosa</name>
    <dbReference type="NCBI Taxonomy" id="200379"/>
    <lineage>
        <taxon>Bacteria</taxon>
        <taxon>Bacillati</taxon>
        <taxon>Actinomycetota</taxon>
        <taxon>Actinomycetes</taxon>
        <taxon>Pseudonocardiales</taxon>
        <taxon>Pseudonocardiaceae</taxon>
        <taxon>Lentzea</taxon>
    </lineage>
</organism>
<evidence type="ECO:0000313" key="3">
    <source>
        <dbReference type="Proteomes" id="UP000199028"/>
    </source>
</evidence>
<gene>
    <name evidence="2" type="ORF">SAMN05216195_101551</name>
</gene>